<evidence type="ECO:0000256" key="8">
    <source>
        <dbReference type="ARBA" id="ARBA00060041"/>
    </source>
</evidence>
<evidence type="ECO:0000256" key="7">
    <source>
        <dbReference type="ARBA" id="ARBA00023136"/>
    </source>
</evidence>
<evidence type="ECO:0000256" key="11">
    <source>
        <dbReference type="PIRNR" id="PIRNR002869"/>
    </source>
</evidence>
<evidence type="ECO:0000313" key="13">
    <source>
        <dbReference type="Proteomes" id="UP000033649"/>
    </source>
</evidence>
<feature type="transmembrane region" description="Helical" evidence="10">
    <location>
        <begin position="356"/>
        <end position="373"/>
    </location>
</feature>
<keyword evidence="4 10" id="KW-0133">Cell shape</keyword>
<feature type="transmembrane region" description="Helical" evidence="10">
    <location>
        <begin position="133"/>
        <end position="150"/>
    </location>
</feature>
<dbReference type="UniPathway" id="UPA00219"/>
<reference evidence="12 13" key="1">
    <citation type="submission" date="2015-03" db="EMBL/GenBank/DDBJ databases">
        <authorList>
            <person name="Hassan Y."/>
            <person name="Lepp D."/>
            <person name="Li X.-Z."/>
            <person name="Zhou T."/>
        </authorList>
    </citation>
    <scope>NUCLEOTIDE SEQUENCE [LARGE SCALE GENOMIC DNA]</scope>
    <source>
        <strain evidence="12 13">IPL18</strain>
    </source>
</reference>
<dbReference type="AlphaFoldDB" id="A0A0F5FH07"/>
<evidence type="ECO:0000256" key="4">
    <source>
        <dbReference type="ARBA" id="ARBA00022960"/>
    </source>
</evidence>
<comment type="caution">
    <text evidence="12">The sequence shown here is derived from an EMBL/GenBank/DDBJ whole genome shotgun (WGS) entry which is preliminary data.</text>
</comment>
<evidence type="ECO:0000313" key="12">
    <source>
        <dbReference type="EMBL" id="KKB07870.1"/>
    </source>
</evidence>
<feature type="transmembrane region" description="Helical" evidence="10">
    <location>
        <begin position="189"/>
        <end position="212"/>
    </location>
</feature>
<dbReference type="GO" id="GO:0009252">
    <property type="term" value="P:peptidoglycan biosynthetic process"/>
    <property type="evidence" value="ECO:0007669"/>
    <property type="project" value="UniProtKB-UniRule"/>
</dbReference>
<feature type="transmembrane region" description="Helical" evidence="10">
    <location>
        <begin position="446"/>
        <end position="466"/>
    </location>
</feature>
<dbReference type="InterPro" id="IPR051050">
    <property type="entry name" value="Lipid_II_flippase_MurJ/MviN"/>
</dbReference>
<feature type="transmembrane region" description="Helical" evidence="10">
    <location>
        <begin position="385"/>
        <end position="405"/>
    </location>
</feature>
<feature type="transmembrane region" description="Helical" evidence="10">
    <location>
        <begin position="313"/>
        <end position="336"/>
    </location>
</feature>
<dbReference type="PANTHER" id="PTHR47019:SF1">
    <property type="entry name" value="LIPID II FLIPPASE MURJ"/>
    <property type="match status" value="1"/>
</dbReference>
<keyword evidence="3 10" id="KW-0812">Transmembrane</keyword>
<keyword evidence="10 11" id="KW-0813">Transport</keyword>
<keyword evidence="7 10" id="KW-0472">Membrane</keyword>
<keyword evidence="2 10" id="KW-1003">Cell membrane</keyword>
<organism evidence="12 13">
    <name type="scientific">Devosia chinhatensis</name>
    <dbReference type="NCBI Taxonomy" id="429727"/>
    <lineage>
        <taxon>Bacteria</taxon>
        <taxon>Pseudomonadati</taxon>
        <taxon>Pseudomonadota</taxon>
        <taxon>Alphaproteobacteria</taxon>
        <taxon>Hyphomicrobiales</taxon>
        <taxon>Devosiaceae</taxon>
        <taxon>Devosia</taxon>
    </lineage>
</organism>
<dbReference type="NCBIfam" id="TIGR01695">
    <property type="entry name" value="murJ_mviN"/>
    <property type="match status" value="1"/>
</dbReference>
<feature type="transmembrane region" description="Helical" evidence="10">
    <location>
        <begin position="233"/>
        <end position="261"/>
    </location>
</feature>
<feature type="transmembrane region" description="Helical" evidence="10">
    <location>
        <begin position="157"/>
        <end position="183"/>
    </location>
</feature>
<keyword evidence="5 10" id="KW-0573">Peptidoglycan synthesis</keyword>
<feature type="transmembrane region" description="Helical" evidence="10">
    <location>
        <begin position="273"/>
        <end position="292"/>
    </location>
</feature>
<dbReference type="GO" id="GO:0005886">
    <property type="term" value="C:plasma membrane"/>
    <property type="evidence" value="ECO:0007669"/>
    <property type="project" value="UniProtKB-SubCell"/>
</dbReference>
<dbReference type="GO" id="GO:0071555">
    <property type="term" value="P:cell wall organization"/>
    <property type="evidence" value="ECO:0007669"/>
    <property type="project" value="UniProtKB-UniRule"/>
</dbReference>
<feature type="transmembrane region" description="Helical" evidence="10">
    <location>
        <begin position="26"/>
        <end position="45"/>
    </location>
</feature>
<comment type="function">
    <text evidence="8 10 11">Involved in peptidoglycan biosynthesis. Transports lipid-linked peptidoglycan precursors from the inner to the outer leaflet of the cytoplasmic membrane.</text>
</comment>
<protein>
    <recommendedName>
        <fullName evidence="10">Probable lipid II flippase MurJ</fullName>
    </recommendedName>
</protein>
<dbReference type="RefSeq" id="WP_046105901.1">
    <property type="nucleotide sequence ID" value="NZ_JZEY01000061.1"/>
</dbReference>
<evidence type="ECO:0000256" key="9">
    <source>
        <dbReference type="ARBA" id="ARBA00061532"/>
    </source>
</evidence>
<evidence type="ECO:0000256" key="10">
    <source>
        <dbReference type="HAMAP-Rule" id="MF_02078"/>
    </source>
</evidence>
<comment type="pathway">
    <text evidence="10">Cell wall biogenesis; peptidoglycan biosynthesis.</text>
</comment>
<proteinExistence type="inferred from homology"/>
<evidence type="ECO:0000256" key="2">
    <source>
        <dbReference type="ARBA" id="ARBA00022475"/>
    </source>
</evidence>
<dbReference type="PANTHER" id="PTHR47019">
    <property type="entry name" value="LIPID II FLIPPASE MURJ"/>
    <property type="match status" value="1"/>
</dbReference>
<dbReference type="GO" id="GO:0034204">
    <property type="term" value="P:lipid translocation"/>
    <property type="evidence" value="ECO:0007669"/>
    <property type="project" value="TreeGrafter"/>
</dbReference>
<feature type="transmembrane region" description="Helical" evidence="10">
    <location>
        <begin position="90"/>
        <end position="113"/>
    </location>
</feature>
<dbReference type="GO" id="GO:0015648">
    <property type="term" value="F:lipid-linked peptidoglycan transporter activity"/>
    <property type="evidence" value="ECO:0007669"/>
    <property type="project" value="UniProtKB-UniRule"/>
</dbReference>
<dbReference type="Proteomes" id="UP000033649">
    <property type="component" value="Unassembled WGS sequence"/>
</dbReference>
<dbReference type="STRING" id="429727.VE26_14635"/>
<keyword evidence="13" id="KW-1185">Reference proteome</keyword>
<dbReference type="PRINTS" id="PR01806">
    <property type="entry name" value="VIRFACTRMVIN"/>
</dbReference>
<keyword evidence="6 10" id="KW-1133">Transmembrane helix</keyword>
<dbReference type="GO" id="GO:0008360">
    <property type="term" value="P:regulation of cell shape"/>
    <property type="evidence" value="ECO:0007669"/>
    <property type="project" value="UniProtKB-UniRule"/>
</dbReference>
<evidence type="ECO:0000256" key="1">
    <source>
        <dbReference type="ARBA" id="ARBA00004651"/>
    </source>
</evidence>
<dbReference type="EMBL" id="JZEY01000061">
    <property type="protein sequence ID" value="KKB07870.1"/>
    <property type="molecule type" value="Genomic_DNA"/>
</dbReference>
<gene>
    <name evidence="10" type="primary">murJ</name>
    <name evidence="12" type="ORF">VE26_14635</name>
</gene>
<keyword evidence="10" id="KW-0997">Cell inner membrane</keyword>
<dbReference type="InterPro" id="IPR004268">
    <property type="entry name" value="MurJ"/>
</dbReference>
<comment type="subcellular location">
    <subcellularLocation>
        <location evidence="10">Cell inner membrane</location>
        <topology evidence="10">Multi-pass membrane protein</topology>
    </subcellularLocation>
    <subcellularLocation>
        <location evidence="1">Cell membrane</location>
        <topology evidence="1">Multi-pass membrane protein</topology>
    </subcellularLocation>
</comment>
<evidence type="ECO:0000256" key="6">
    <source>
        <dbReference type="ARBA" id="ARBA00022989"/>
    </source>
</evidence>
<comment type="similarity">
    <text evidence="9 10 11">Belongs to the MurJ/MviN family.</text>
</comment>
<accession>A0A0F5FH07</accession>
<dbReference type="OrthoDB" id="9816572at2"/>
<dbReference type="CDD" id="cd13123">
    <property type="entry name" value="MATE_MurJ_like"/>
    <property type="match status" value="1"/>
</dbReference>
<evidence type="ECO:0000256" key="5">
    <source>
        <dbReference type="ARBA" id="ARBA00022984"/>
    </source>
</evidence>
<dbReference type="PIRSF" id="PIRSF002869">
    <property type="entry name" value="MviN"/>
    <property type="match status" value="1"/>
</dbReference>
<dbReference type="Pfam" id="PF03023">
    <property type="entry name" value="MurJ"/>
    <property type="match status" value="1"/>
</dbReference>
<feature type="transmembrane region" description="Helical" evidence="10">
    <location>
        <begin position="411"/>
        <end position="434"/>
    </location>
</feature>
<dbReference type="PATRIC" id="fig|429727.3.peg.3000"/>
<name>A0A0F5FH07_9HYPH</name>
<keyword evidence="10 11" id="KW-0961">Cell wall biogenesis/degradation</keyword>
<evidence type="ECO:0000256" key="3">
    <source>
        <dbReference type="ARBA" id="ARBA00022692"/>
    </source>
</evidence>
<dbReference type="HAMAP" id="MF_02078">
    <property type="entry name" value="MurJ_MviN"/>
    <property type="match status" value="1"/>
</dbReference>
<feature type="transmembrane region" description="Helical" evidence="10">
    <location>
        <begin position="486"/>
        <end position="510"/>
    </location>
</feature>
<sequence>MSLFRNFVSVSALTLVSRLAGFVRDALMAAVLGTGPAADAFFAAFRFPNLFRRLFAEGAFNTAFVPMFSGALEREGEDGARLLAARIMSWLVAMLIVVTILVEIFMPQIMVAFVPGFVEDTEKFELTVLLTRIMFPYLACMSLMAAYGAILNTLGRFFAAAFAPVLLNLVNIAMLVPLATFFVQDPASATIWVAIATMGGGIAQLVLVWAAIERAGFRPRLSLPRFDPEVRRFWVLAIPAILAGGITQINIFVGTIIASGADNAISVLSYADRLYQLPLGIIGIAIGTVLLPELSRHLKGGREVEARASQDQALFVSMLLTMPAAFALMALAEPIVRVLFERGAFDVLATRQTAEALVAFSAGLPAYVLIRVLQPGFFAREDTITPTLFAGASVVANIAISLWLFPSLLHVGIAIATAASSWLNVVLLAGTLALRGHFRLTGGQWRGQLAILLVALVMGAALYLLADRGAAHLVPGVPLWRQAGVLAALIAFGSATYFTLIHVSGTQNLVQLLRRLRRRGSARTDG</sequence>